<comment type="similarity">
    <text evidence="2">Belongs to the ABC transporter superfamily. ABCC family. Conjugate transporter (TC 3.A.1.208) subfamily.</text>
</comment>
<keyword evidence="8 11" id="KW-1133">Transmembrane helix</keyword>
<evidence type="ECO:0000256" key="3">
    <source>
        <dbReference type="ARBA" id="ARBA00022448"/>
    </source>
</evidence>
<evidence type="ECO:0000256" key="2">
    <source>
        <dbReference type="ARBA" id="ARBA00009726"/>
    </source>
</evidence>
<feature type="transmembrane region" description="Helical" evidence="11">
    <location>
        <begin position="219"/>
        <end position="241"/>
    </location>
</feature>
<dbReference type="CDD" id="cd18580">
    <property type="entry name" value="ABC_6TM_ABCC_D2"/>
    <property type="match status" value="1"/>
</dbReference>
<evidence type="ECO:0000313" key="14">
    <source>
        <dbReference type="EMBL" id="CAD8105461.1"/>
    </source>
</evidence>
<feature type="transmembrane region" description="Helical" evidence="11">
    <location>
        <begin position="143"/>
        <end position="161"/>
    </location>
</feature>
<feature type="domain" description="ABC transmembrane type-1" evidence="13">
    <location>
        <begin position="757"/>
        <end position="1036"/>
    </location>
</feature>
<evidence type="ECO:0000256" key="7">
    <source>
        <dbReference type="ARBA" id="ARBA00022840"/>
    </source>
</evidence>
<feature type="domain" description="ABC transporter" evidence="12">
    <location>
        <begin position="1083"/>
        <end position="1316"/>
    </location>
</feature>
<dbReference type="Proteomes" id="UP000688137">
    <property type="component" value="Unassembled WGS sequence"/>
</dbReference>
<evidence type="ECO:0000256" key="11">
    <source>
        <dbReference type="SAM" id="Phobius"/>
    </source>
</evidence>
<sequence length="1324" mass="152021">MSSDNLRKGLINDSFGDFGSFVETLIPEEKKTAREKAGFLGKLFVSWIYPTLKLAQKQPLEVETIQPLSKTEKSSYIYEKFKNQLIITQKGENTLFKALFRTFQKQIIITFIWLVISVVTSVVIPIMIKSIIDYITNQVEDYIYASTIIAVIIISRAINMISNAQARLEIRSFGFDAQSVLSVELMSKSLRTSFLSNPRYTTGEVINLMQVDAGKLQFVTYYLGVALLVPIQLILTVYLMFVYIGLSFLGGFGIMILTAVWNTLIGKFLMKYQQTMMKEKDKRTNCANQIFSQIKFIKINAFEDFFRNKLFKLRKAEIDITRKRYFGTAFYIFSVWLSPLLILSGTFLMHILLGHQLSAGSTFAIISLFQMLQQPLLQLPIAINEVMATNISLKRIQKFLFTDELQSDCIQFDYYGDEKSVEIKDGNFYWSALKKEEIDEQEKKEQENKKKKKQKKNKNKKLQVEEQIQKENEKKQVLYNINMEIKKGKMVGIIGDVGSGKTSILQAIIGEMLYNPENPPKVTITGSLAYVGQKYWIQNLTVKENILFGLEYKEQKYQNALKYSCLQQDLKILIKGDETMIGEKGINLSGGQKARISLARAIYSDADIILLDDPISAVDAHVGNFIMNECLNGYLKDKTRILITHALNNLQYVDYVYLFENGSIIEQGTFQEIQQSSNFNSIFQKLYKHQNHNEEEETIEQKVEELPQLAKQASQKEESKNDQNNELMLDEDRERGNLALETYKQYFKLTGYFNICLLVFIQICWIGCYFGTSILIALWTSHAEEDEHIDNYKYLEVYFYFSLGQGIFAFLRPLLLVSAGTRTSDKIHTRMINCLLYAPQCSFFERVPLGRILNRLTKDQNSLDSEVYWGLSWFFVSMSLLIANLTIYVYSSTAYMLIPLFFYFCLCWWIQQLYVTASRELQRLESISKSPIVSFFGECINGQSYVRVFKKESKFIEKHCDNMDVNRRVFLELIGSQTWFMLVLGLVSLIVNAMAIVYCVFYSFSNPSLAGLLLTYATQIDGNVSECVQSFSQLQLGLVSFERCLAFTKIEPEPGYKELVDNHLVEVSHQENYLDHWPKEGRIDYINYSVRYREGLKPALKNLNITIDPQDKIGVVGRTGAGKSTMTLTLLRILEALEGKIIIDDVDISTISLKQLREHITMIMQDSTIFDGTLRENIDPLNQRTDEEIIKVLEQCCLKELTQQRNGLNTQISEGGDNLSSGEKQLICIARAVLKKSKVVLIDEATANIDVETEHKIQETILNAFSDCTVITIAHRINTILHCDKIIVIDQGEIKEYGKTQDLLLVKDSIFYGIYQEALKHNKK</sequence>
<evidence type="ECO:0000256" key="6">
    <source>
        <dbReference type="ARBA" id="ARBA00022741"/>
    </source>
</evidence>
<comment type="caution">
    <text evidence="14">The sequence shown here is derived from an EMBL/GenBank/DDBJ whole genome shotgun (WGS) entry which is preliminary data.</text>
</comment>
<dbReference type="PANTHER" id="PTHR24223:SF456">
    <property type="entry name" value="MULTIDRUG RESISTANCE-ASSOCIATED PROTEIN LETHAL(2)03659"/>
    <property type="match status" value="1"/>
</dbReference>
<feature type="transmembrane region" description="Helical" evidence="11">
    <location>
        <begin position="247"/>
        <end position="270"/>
    </location>
</feature>
<feature type="domain" description="ABC transporter" evidence="12">
    <location>
        <begin position="462"/>
        <end position="686"/>
    </location>
</feature>
<dbReference type="GO" id="GO:0140359">
    <property type="term" value="F:ABC-type transporter activity"/>
    <property type="evidence" value="ECO:0007669"/>
    <property type="project" value="InterPro"/>
</dbReference>
<dbReference type="InterPro" id="IPR017871">
    <property type="entry name" value="ABC_transporter-like_CS"/>
</dbReference>
<accession>A0A8S1PR27</accession>
<dbReference type="GO" id="GO:0016887">
    <property type="term" value="F:ATP hydrolysis activity"/>
    <property type="evidence" value="ECO:0007669"/>
    <property type="project" value="InterPro"/>
</dbReference>
<name>A0A8S1PR27_PARPR</name>
<keyword evidence="9 11" id="KW-0472">Membrane</keyword>
<gene>
    <name evidence="14" type="ORF">PPRIM_AZ9-3.1.T1270084</name>
</gene>
<keyword evidence="5" id="KW-0677">Repeat</keyword>
<proteinExistence type="inferred from homology"/>
<dbReference type="FunFam" id="3.40.50.300:FF:002673">
    <property type="entry name" value="Multispecific organic anion transporter, putative"/>
    <property type="match status" value="1"/>
</dbReference>
<feature type="transmembrane region" description="Helical" evidence="11">
    <location>
        <begin position="752"/>
        <end position="779"/>
    </location>
</feature>
<feature type="domain" description="ABC transmembrane type-1" evidence="13">
    <location>
        <begin position="108"/>
        <end position="388"/>
    </location>
</feature>
<dbReference type="FunFam" id="3.40.50.300:FF:000610">
    <property type="entry name" value="Multidrug resistance-associated ABC transporter"/>
    <property type="match status" value="1"/>
</dbReference>
<dbReference type="InterPro" id="IPR044726">
    <property type="entry name" value="ABCC_6TM_D2"/>
</dbReference>
<dbReference type="InterPro" id="IPR011527">
    <property type="entry name" value="ABC1_TM_dom"/>
</dbReference>
<dbReference type="EMBL" id="CAJJDM010000130">
    <property type="protein sequence ID" value="CAD8105461.1"/>
    <property type="molecule type" value="Genomic_DNA"/>
</dbReference>
<evidence type="ECO:0000259" key="12">
    <source>
        <dbReference type="PROSITE" id="PS50893"/>
    </source>
</evidence>
<evidence type="ECO:0000313" key="15">
    <source>
        <dbReference type="Proteomes" id="UP000688137"/>
    </source>
</evidence>
<keyword evidence="6" id="KW-0547">Nucleotide-binding</keyword>
<dbReference type="PROSITE" id="PS50929">
    <property type="entry name" value="ABC_TM1F"/>
    <property type="match status" value="2"/>
</dbReference>
<evidence type="ECO:0000256" key="5">
    <source>
        <dbReference type="ARBA" id="ARBA00022737"/>
    </source>
</evidence>
<feature type="transmembrane region" description="Helical" evidence="11">
    <location>
        <begin position="896"/>
        <end position="915"/>
    </location>
</feature>
<dbReference type="OMA" id="RRRYILW"/>
<dbReference type="InterPro" id="IPR003439">
    <property type="entry name" value="ABC_transporter-like_ATP-bd"/>
</dbReference>
<reference evidence="14" key="1">
    <citation type="submission" date="2021-01" db="EMBL/GenBank/DDBJ databases">
        <authorList>
            <consortium name="Genoscope - CEA"/>
            <person name="William W."/>
        </authorList>
    </citation>
    <scope>NUCLEOTIDE SEQUENCE</scope>
</reference>
<feature type="compositionally biased region" description="Basic residues" evidence="10">
    <location>
        <begin position="449"/>
        <end position="461"/>
    </location>
</feature>
<feature type="transmembrane region" description="Helical" evidence="11">
    <location>
        <begin position="324"/>
        <end position="342"/>
    </location>
</feature>
<dbReference type="InterPro" id="IPR044746">
    <property type="entry name" value="ABCC_6TM_D1"/>
</dbReference>
<evidence type="ECO:0000256" key="8">
    <source>
        <dbReference type="ARBA" id="ARBA00022989"/>
    </source>
</evidence>
<dbReference type="PROSITE" id="PS50893">
    <property type="entry name" value="ABC_TRANSPORTER_2"/>
    <property type="match status" value="2"/>
</dbReference>
<feature type="transmembrane region" description="Helical" evidence="11">
    <location>
        <begin position="978"/>
        <end position="1004"/>
    </location>
</feature>
<dbReference type="PANTHER" id="PTHR24223">
    <property type="entry name" value="ATP-BINDING CASSETTE SUB-FAMILY C"/>
    <property type="match status" value="1"/>
</dbReference>
<dbReference type="FunFam" id="1.20.1560.10:FF:000080">
    <property type="entry name" value="ABC transporter C family member 1"/>
    <property type="match status" value="1"/>
</dbReference>
<dbReference type="InterPro" id="IPR003593">
    <property type="entry name" value="AAA+_ATPase"/>
</dbReference>
<dbReference type="FunFam" id="1.20.1560.10:FF:000063">
    <property type="entry name" value="Multidrug resistance protein ABC transporter"/>
    <property type="match status" value="1"/>
</dbReference>
<dbReference type="GO" id="GO:0016020">
    <property type="term" value="C:membrane"/>
    <property type="evidence" value="ECO:0007669"/>
    <property type="project" value="UniProtKB-SubCell"/>
</dbReference>
<evidence type="ECO:0000256" key="9">
    <source>
        <dbReference type="ARBA" id="ARBA00023136"/>
    </source>
</evidence>
<evidence type="ECO:0000256" key="4">
    <source>
        <dbReference type="ARBA" id="ARBA00022692"/>
    </source>
</evidence>
<keyword evidence="15" id="KW-1185">Reference proteome</keyword>
<organism evidence="14 15">
    <name type="scientific">Paramecium primaurelia</name>
    <dbReference type="NCBI Taxonomy" id="5886"/>
    <lineage>
        <taxon>Eukaryota</taxon>
        <taxon>Sar</taxon>
        <taxon>Alveolata</taxon>
        <taxon>Ciliophora</taxon>
        <taxon>Intramacronucleata</taxon>
        <taxon>Oligohymenophorea</taxon>
        <taxon>Peniculida</taxon>
        <taxon>Parameciidae</taxon>
        <taxon>Paramecium</taxon>
    </lineage>
</organism>
<dbReference type="PROSITE" id="PS00211">
    <property type="entry name" value="ABC_TRANSPORTER_1"/>
    <property type="match status" value="2"/>
</dbReference>
<keyword evidence="4 11" id="KW-0812">Transmembrane</keyword>
<dbReference type="CDD" id="cd03244">
    <property type="entry name" value="ABCC_MRP_domain2"/>
    <property type="match status" value="1"/>
</dbReference>
<feature type="transmembrane region" description="Helical" evidence="11">
    <location>
        <begin position="867"/>
        <end position="890"/>
    </location>
</feature>
<feature type="transmembrane region" description="Helical" evidence="11">
    <location>
        <begin position="799"/>
        <end position="821"/>
    </location>
</feature>
<dbReference type="CDD" id="cd18579">
    <property type="entry name" value="ABC_6TM_ABCC_D1"/>
    <property type="match status" value="1"/>
</dbReference>
<dbReference type="Pfam" id="PF00005">
    <property type="entry name" value="ABC_tran"/>
    <property type="match status" value="2"/>
</dbReference>
<dbReference type="Pfam" id="PF00664">
    <property type="entry name" value="ABC_membrane"/>
    <property type="match status" value="2"/>
</dbReference>
<dbReference type="InterPro" id="IPR050173">
    <property type="entry name" value="ABC_transporter_C-like"/>
</dbReference>
<evidence type="ECO:0000256" key="1">
    <source>
        <dbReference type="ARBA" id="ARBA00004141"/>
    </source>
</evidence>
<protein>
    <submittedName>
        <fullName evidence="14">Uncharacterized protein</fullName>
    </submittedName>
</protein>
<evidence type="ECO:0000256" key="10">
    <source>
        <dbReference type="SAM" id="MobiDB-lite"/>
    </source>
</evidence>
<comment type="subcellular location">
    <subcellularLocation>
        <location evidence="1">Membrane</location>
        <topology evidence="1">Multi-pass membrane protein</topology>
    </subcellularLocation>
</comment>
<dbReference type="SMART" id="SM00382">
    <property type="entry name" value="AAA"/>
    <property type="match status" value="2"/>
</dbReference>
<evidence type="ECO:0000259" key="13">
    <source>
        <dbReference type="PROSITE" id="PS50929"/>
    </source>
</evidence>
<keyword evidence="3" id="KW-0813">Transport</keyword>
<dbReference type="CDD" id="cd03250">
    <property type="entry name" value="ABCC_MRP_domain1"/>
    <property type="match status" value="1"/>
</dbReference>
<dbReference type="GO" id="GO:0005524">
    <property type="term" value="F:ATP binding"/>
    <property type="evidence" value="ECO:0007669"/>
    <property type="project" value="UniProtKB-KW"/>
</dbReference>
<keyword evidence="7" id="KW-0067">ATP-binding</keyword>
<feature type="transmembrane region" description="Helical" evidence="11">
    <location>
        <begin position="107"/>
        <end position="128"/>
    </location>
</feature>
<feature type="region of interest" description="Disordered" evidence="10">
    <location>
        <begin position="443"/>
        <end position="466"/>
    </location>
</feature>